<dbReference type="EMBL" id="JBHLUU010000016">
    <property type="protein sequence ID" value="MFC0474837.1"/>
    <property type="molecule type" value="Genomic_DNA"/>
</dbReference>
<keyword evidence="7 11" id="KW-0521">NADP</keyword>
<dbReference type="Pfam" id="PF08546">
    <property type="entry name" value="ApbA_C"/>
    <property type="match status" value="1"/>
</dbReference>
<name>A0ABV6KND1_9BACI</name>
<comment type="catalytic activity">
    <reaction evidence="10 11">
        <text>(R)-pantoate + NADP(+) = 2-dehydropantoate + NADPH + H(+)</text>
        <dbReference type="Rhea" id="RHEA:16233"/>
        <dbReference type="ChEBI" id="CHEBI:11561"/>
        <dbReference type="ChEBI" id="CHEBI:15378"/>
        <dbReference type="ChEBI" id="CHEBI:15980"/>
        <dbReference type="ChEBI" id="CHEBI:57783"/>
        <dbReference type="ChEBI" id="CHEBI:58349"/>
        <dbReference type="EC" id="1.1.1.169"/>
    </reaction>
</comment>
<evidence type="ECO:0000259" key="12">
    <source>
        <dbReference type="Pfam" id="PF02558"/>
    </source>
</evidence>
<reference evidence="14 15" key="1">
    <citation type="submission" date="2024-09" db="EMBL/GenBank/DDBJ databases">
        <authorList>
            <person name="Sun Q."/>
            <person name="Mori K."/>
        </authorList>
    </citation>
    <scope>NUCLEOTIDE SEQUENCE [LARGE SCALE GENOMIC DNA]</scope>
    <source>
        <strain evidence="14 15">CGMCC 1.9126</strain>
    </source>
</reference>
<dbReference type="InterPro" id="IPR013752">
    <property type="entry name" value="KPA_reductase"/>
</dbReference>
<dbReference type="InterPro" id="IPR003710">
    <property type="entry name" value="ApbA"/>
</dbReference>
<dbReference type="PANTHER" id="PTHR43765:SF2">
    <property type="entry name" value="2-DEHYDROPANTOATE 2-REDUCTASE"/>
    <property type="match status" value="1"/>
</dbReference>
<dbReference type="InterPro" id="IPR008927">
    <property type="entry name" value="6-PGluconate_DH-like_C_sf"/>
</dbReference>
<evidence type="ECO:0000256" key="6">
    <source>
        <dbReference type="ARBA" id="ARBA00022655"/>
    </source>
</evidence>
<evidence type="ECO:0000256" key="3">
    <source>
        <dbReference type="ARBA" id="ARBA00007870"/>
    </source>
</evidence>
<comment type="function">
    <text evidence="1 11">Catalyzes the NADPH-dependent reduction of ketopantoate into pantoic acid.</text>
</comment>
<evidence type="ECO:0000256" key="9">
    <source>
        <dbReference type="ARBA" id="ARBA00032024"/>
    </source>
</evidence>
<evidence type="ECO:0000256" key="5">
    <source>
        <dbReference type="ARBA" id="ARBA00019465"/>
    </source>
</evidence>
<dbReference type="Gene3D" id="1.10.1040.10">
    <property type="entry name" value="N-(1-d-carboxylethyl)-l-norvaline Dehydrogenase, domain 2"/>
    <property type="match status" value="1"/>
</dbReference>
<dbReference type="RefSeq" id="WP_160545683.1">
    <property type="nucleotide sequence ID" value="NZ_JBHLUU010000016.1"/>
</dbReference>
<dbReference type="Proteomes" id="UP001589738">
    <property type="component" value="Unassembled WGS sequence"/>
</dbReference>
<dbReference type="SUPFAM" id="SSF48179">
    <property type="entry name" value="6-phosphogluconate dehydrogenase C-terminal domain-like"/>
    <property type="match status" value="1"/>
</dbReference>
<evidence type="ECO:0000256" key="7">
    <source>
        <dbReference type="ARBA" id="ARBA00022857"/>
    </source>
</evidence>
<dbReference type="InterPro" id="IPR013328">
    <property type="entry name" value="6PGD_dom2"/>
</dbReference>
<keyword evidence="6 11" id="KW-0566">Pantothenate biosynthesis</keyword>
<evidence type="ECO:0000256" key="10">
    <source>
        <dbReference type="ARBA" id="ARBA00048793"/>
    </source>
</evidence>
<sequence>MKIAIIGGGAVGLLFSSYLQEENDVILYTRSEDQSESIRTNGIVRKNGEESICLPINVRPISEWDENEIELVILCVKEYMLEEIVKDLSFPKNLPLLFVQNGMGHLSLLNKINTRSLFIGSVEHGALRINNHSVSHTGIGVTKLAILRSVEGDLWILDELVLQSIKNFPAQFEQDYMFMLTKKLVVNAVINPLTAILGVTNGSLLTNKYYQMLFEQLFDEVCLALSLDPHAYYENLVHVCKNTAKNESSMLKDVKNDRRTEIDAILGYVLEEAKRKDIEAPLTLAFYHCIKGKEIKGERM</sequence>
<dbReference type="InterPro" id="IPR013332">
    <property type="entry name" value="KPR_N"/>
</dbReference>
<dbReference type="NCBIfam" id="NF005093">
    <property type="entry name" value="PRK06522.2-4"/>
    <property type="match status" value="1"/>
</dbReference>
<dbReference type="InterPro" id="IPR036291">
    <property type="entry name" value="NAD(P)-bd_dom_sf"/>
</dbReference>
<dbReference type="Pfam" id="PF02558">
    <property type="entry name" value="ApbA"/>
    <property type="match status" value="1"/>
</dbReference>
<comment type="caution">
    <text evidence="14">The sequence shown here is derived from an EMBL/GenBank/DDBJ whole genome shotgun (WGS) entry which is preliminary data.</text>
</comment>
<dbReference type="InterPro" id="IPR050838">
    <property type="entry name" value="Ketopantoate_reductase"/>
</dbReference>
<dbReference type="EC" id="1.1.1.169" evidence="4 11"/>
<evidence type="ECO:0000256" key="2">
    <source>
        <dbReference type="ARBA" id="ARBA00004994"/>
    </source>
</evidence>
<comment type="similarity">
    <text evidence="3 11">Belongs to the ketopantoate reductase family.</text>
</comment>
<comment type="pathway">
    <text evidence="2 11">Cofactor biosynthesis; (R)-pantothenate biosynthesis; (R)-pantoate from 3-methyl-2-oxobutanoate: step 2/2.</text>
</comment>
<keyword evidence="8 11" id="KW-0560">Oxidoreductase</keyword>
<dbReference type="PANTHER" id="PTHR43765">
    <property type="entry name" value="2-DEHYDROPANTOATE 2-REDUCTASE-RELATED"/>
    <property type="match status" value="1"/>
</dbReference>
<accession>A0ABV6KND1</accession>
<protein>
    <recommendedName>
        <fullName evidence="5 11">2-dehydropantoate 2-reductase</fullName>
        <ecNumber evidence="4 11">1.1.1.169</ecNumber>
    </recommendedName>
    <alternativeName>
        <fullName evidence="9 11">Ketopantoate reductase</fullName>
    </alternativeName>
</protein>
<dbReference type="NCBIfam" id="TIGR00745">
    <property type="entry name" value="apbA_panE"/>
    <property type="match status" value="1"/>
</dbReference>
<evidence type="ECO:0000256" key="11">
    <source>
        <dbReference type="RuleBase" id="RU362068"/>
    </source>
</evidence>
<organism evidence="14 15">
    <name type="scientific">Robertmurraya beringensis</name>
    <dbReference type="NCBI Taxonomy" id="641660"/>
    <lineage>
        <taxon>Bacteria</taxon>
        <taxon>Bacillati</taxon>
        <taxon>Bacillota</taxon>
        <taxon>Bacilli</taxon>
        <taxon>Bacillales</taxon>
        <taxon>Bacillaceae</taxon>
        <taxon>Robertmurraya</taxon>
    </lineage>
</organism>
<dbReference type="GO" id="GO:0008677">
    <property type="term" value="F:2-dehydropantoate 2-reductase activity"/>
    <property type="evidence" value="ECO:0007669"/>
    <property type="project" value="UniProtKB-EC"/>
</dbReference>
<proteinExistence type="inferred from homology"/>
<evidence type="ECO:0000256" key="8">
    <source>
        <dbReference type="ARBA" id="ARBA00023002"/>
    </source>
</evidence>
<dbReference type="SUPFAM" id="SSF51735">
    <property type="entry name" value="NAD(P)-binding Rossmann-fold domains"/>
    <property type="match status" value="1"/>
</dbReference>
<evidence type="ECO:0000259" key="13">
    <source>
        <dbReference type="Pfam" id="PF08546"/>
    </source>
</evidence>
<feature type="domain" description="Ketopantoate reductase C-terminal" evidence="13">
    <location>
        <begin position="180"/>
        <end position="294"/>
    </location>
</feature>
<feature type="domain" description="Ketopantoate reductase N-terminal" evidence="12">
    <location>
        <begin position="3"/>
        <end position="145"/>
    </location>
</feature>
<evidence type="ECO:0000313" key="14">
    <source>
        <dbReference type="EMBL" id="MFC0474837.1"/>
    </source>
</evidence>
<keyword evidence="15" id="KW-1185">Reference proteome</keyword>
<gene>
    <name evidence="14" type="ORF">ACFFHF_05925</name>
</gene>
<evidence type="ECO:0000256" key="4">
    <source>
        <dbReference type="ARBA" id="ARBA00013014"/>
    </source>
</evidence>
<dbReference type="Gene3D" id="3.40.50.720">
    <property type="entry name" value="NAD(P)-binding Rossmann-like Domain"/>
    <property type="match status" value="1"/>
</dbReference>
<evidence type="ECO:0000313" key="15">
    <source>
        <dbReference type="Proteomes" id="UP001589738"/>
    </source>
</evidence>
<evidence type="ECO:0000256" key="1">
    <source>
        <dbReference type="ARBA" id="ARBA00002919"/>
    </source>
</evidence>